<comment type="caution">
    <text evidence="2">The sequence shown here is derived from an EMBL/GenBank/DDBJ whole genome shotgun (WGS) entry which is preliminary data.</text>
</comment>
<dbReference type="SUPFAM" id="SSF51197">
    <property type="entry name" value="Clavaminate synthase-like"/>
    <property type="match status" value="1"/>
</dbReference>
<sequence>MMYFSLYAVYVSVIVQPLIVRVLSEISAEGLAGSCEKKGDPSAWSCFEKSWQLPGQSTSTVTTHSDICNIVKIGKISQLEFLDTYAYKEPVVFTNITDNSLFQSLCEKQRLIDDYGHKTVTLSTANTHSYDKVEMKFGEYVERVLRPQDFNKSGQDTLYFFGNHDYSEWGDLFDQYVIPPYELPFKSAALSFGIAGAGTGVPFHFHGPGFAEVIHGSKRWFLLPFENKPHFDPNKTTLRWLLEDYQHVNASEKIYECVLKPGEIIYFPDKWWHATLNVEASVFMSTFLG</sequence>
<feature type="domain" description="JmjC" evidence="1">
    <location>
        <begin position="156"/>
        <end position="289"/>
    </location>
</feature>
<gene>
    <name evidence="2" type="ORF">CVLEPA_LOCUS27781</name>
</gene>
<reference evidence="2 3" key="1">
    <citation type="submission" date="2024-02" db="EMBL/GenBank/DDBJ databases">
        <authorList>
            <person name="Daric V."/>
            <person name="Darras S."/>
        </authorList>
    </citation>
    <scope>NUCLEOTIDE SEQUENCE [LARGE SCALE GENOMIC DNA]</scope>
</reference>
<dbReference type="Gene3D" id="2.60.120.650">
    <property type="entry name" value="Cupin"/>
    <property type="match status" value="1"/>
</dbReference>
<protein>
    <recommendedName>
        <fullName evidence="1">JmjC domain-containing protein</fullName>
    </recommendedName>
</protein>
<keyword evidence="3" id="KW-1185">Reference proteome</keyword>
<accession>A0ABP0GTM1</accession>
<evidence type="ECO:0000313" key="2">
    <source>
        <dbReference type="EMBL" id="CAK8694413.1"/>
    </source>
</evidence>
<dbReference type="PROSITE" id="PS51184">
    <property type="entry name" value="JMJC"/>
    <property type="match status" value="1"/>
</dbReference>
<dbReference type="Pfam" id="PF13621">
    <property type="entry name" value="Cupin_8"/>
    <property type="match status" value="1"/>
</dbReference>
<organism evidence="2 3">
    <name type="scientific">Clavelina lepadiformis</name>
    <name type="common">Light-bulb sea squirt</name>
    <name type="synonym">Ascidia lepadiformis</name>
    <dbReference type="NCBI Taxonomy" id="159417"/>
    <lineage>
        <taxon>Eukaryota</taxon>
        <taxon>Metazoa</taxon>
        <taxon>Chordata</taxon>
        <taxon>Tunicata</taxon>
        <taxon>Ascidiacea</taxon>
        <taxon>Aplousobranchia</taxon>
        <taxon>Clavelinidae</taxon>
        <taxon>Clavelina</taxon>
    </lineage>
</organism>
<dbReference type="EMBL" id="CAWYQH010000141">
    <property type="protein sequence ID" value="CAK8694413.1"/>
    <property type="molecule type" value="Genomic_DNA"/>
</dbReference>
<dbReference type="InterPro" id="IPR003347">
    <property type="entry name" value="JmjC_dom"/>
</dbReference>
<evidence type="ECO:0000259" key="1">
    <source>
        <dbReference type="PROSITE" id="PS51184"/>
    </source>
</evidence>
<evidence type="ECO:0000313" key="3">
    <source>
        <dbReference type="Proteomes" id="UP001642483"/>
    </source>
</evidence>
<dbReference type="PANTHER" id="PTHR12480">
    <property type="entry name" value="ARGININE DEMETHYLASE AND LYSYL-HYDROXYLASE JMJD"/>
    <property type="match status" value="1"/>
</dbReference>
<proteinExistence type="predicted"/>
<dbReference type="Proteomes" id="UP001642483">
    <property type="component" value="Unassembled WGS sequence"/>
</dbReference>
<dbReference type="InterPro" id="IPR041667">
    <property type="entry name" value="Cupin_8"/>
</dbReference>
<name>A0ABP0GTM1_CLALP</name>
<dbReference type="PANTHER" id="PTHR12480:SF21">
    <property type="entry name" value="JMJC DOMAIN-CONTAINING PROTEIN 8"/>
    <property type="match status" value="1"/>
</dbReference>
<dbReference type="InterPro" id="IPR050910">
    <property type="entry name" value="JMJD6_ArgDemeth/LysHydrox"/>
</dbReference>